<keyword evidence="2" id="KW-0859">Xylose metabolism</keyword>
<name>A0ABM9XRA9_9CORY</name>
<accession>A0ABM9XRA9</accession>
<dbReference type="GO" id="GO:0016301">
    <property type="term" value="F:kinase activity"/>
    <property type="evidence" value="ECO:0007669"/>
    <property type="project" value="UniProtKB-KW"/>
</dbReference>
<dbReference type="InterPro" id="IPR018485">
    <property type="entry name" value="FGGY_C"/>
</dbReference>
<evidence type="ECO:0000256" key="1">
    <source>
        <dbReference type="ARBA" id="ARBA00009156"/>
    </source>
</evidence>
<dbReference type="Pfam" id="PF02782">
    <property type="entry name" value="FGGY_C"/>
    <property type="match status" value="1"/>
</dbReference>
<evidence type="ECO:0000259" key="5">
    <source>
        <dbReference type="Pfam" id="PF00370"/>
    </source>
</evidence>
<evidence type="ECO:0000256" key="4">
    <source>
        <dbReference type="ARBA" id="ARBA00022777"/>
    </source>
</evidence>
<dbReference type="PANTHER" id="PTHR43095">
    <property type="entry name" value="SUGAR KINASE"/>
    <property type="match status" value="1"/>
</dbReference>
<proteinExistence type="inferred from homology"/>
<sequence>MHDLIYLDRDDDVAVLYSDTRSSVPDIAEWEIITGNQQGPTSNVAMMHTLGVERVVFSPFSYIAYRLGLGHYVDPTTASTTGFMDLATRAWSPAICEAIGVDPAVHLPTIGQGHIGTDQGVDIILAPGDAGTTALGIGEKHIYMGTTGWHASIDMVVATHRREKHTLALGNDKDRSIAAVQVAGSAREEALRLFPIDGALPSGPSGVVALPTFFRERFPRRVETPGAAFIGVTPQTTQAHLHKAILEGVCLALSFDIEPNGAPLATVGGCTRSPEWMQILADVTGWVIEVLPDFDAGTVGALRFAGVDIPTPPPTAVYKPQESYEQEKDVFATVRAVL</sequence>
<dbReference type="PANTHER" id="PTHR43095:SF5">
    <property type="entry name" value="XYLULOSE KINASE"/>
    <property type="match status" value="1"/>
</dbReference>
<evidence type="ECO:0000259" key="6">
    <source>
        <dbReference type="Pfam" id="PF02782"/>
    </source>
</evidence>
<keyword evidence="4 7" id="KW-0418">Kinase</keyword>
<dbReference type="Pfam" id="PF00370">
    <property type="entry name" value="FGGY_N"/>
    <property type="match status" value="1"/>
</dbReference>
<evidence type="ECO:0000256" key="3">
    <source>
        <dbReference type="ARBA" id="ARBA00022679"/>
    </source>
</evidence>
<comment type="caution">
    <text evidence="7">The sequence shown here is derived from an EMBL/GenBank/DDBJ whole genome shotgun (WGS) entry which is preliminary data.</text>
</comment>
<dbReference type="Gene3D" id="3.30.420.40">
    <property type="match status" value="2"/>
</dbReference>
<feature type="domain" description="Carbohydrate kinase FGGY C-terminal" evidence="6">
    <location>
        <begin position="200"/>
        <end position="307"/>
    </location>
</feature>
<dbReference type="SUPFAM" id="SSF53067">
    <property type="entry name" value="Actin-like ATPase domain"/>
    <property type="match status" value="2"/>
</dbReference>
<comment type="similarity">
    <text evidence="1">Belongs to the FGGY kinase family.</text>
</comment>
<dbReference type="Proteomes" id="UP000006237">
    <property type="component" value="Unassembled WGS sequence"/>
</dbReference>
<dbReference type="EMBL" id="ACHF01000023">
    <property type="protein sequence ID" value="EEI63725.1"/>
    <property type="molecule type" value="Genomic_DNA"/>
</dbReference>
<feature type="domain" description="Carbohydrate kinase FGGY N-terminal" evidence="5">
    <location>
        <begin position="57"/>
        <end position="112"/>
    </location>
</feature>
<reference evidence="7 8" key="1">
    <citation type="submission" date="2009-01" db="EMBL/GenBank/DDBJ databases">
        <authorList>
            <person name="Qin X."/>
            <person name="Bachman B."/>
            <person name="Battles P."/>
            <person name="Bell A."/>
            <person name="Bess C."/>
            <person name="Bickham C."/>
            <person name="Chaboub L."/>
            <person name="Chen D."/>
            <person name="Coyle M."/>
            <person name="Deiros D.R."/>
            <person name="Dinh H."/>
            <person name="Forbes L."/>
            <person name="Fowler G."/>
            <person name="Francisco L."/>
            <person name="Fu Q."/>
            <person name="Gubbala S."/>
            <person name="Hale W."/>
            <person name="Han Y."/>
            <person name="Hemphill L."/>
            <person name="Highlander S.K."/>
            <person name="Hirani K."/>
            <person name="Hogues M."/>
            <person name="Jackson L."/>
            <person name="Jakkamsetti A."/>
            <person name="Javaid M."/>
            <person name="Jiang H."/>
            <person name="Korchina V."/>
            <person name="Kovar C."/>
            <person name="Lara F."/>
            <person name="Lee S."/>
            <person name="Mata R."/>
            <person name="Mathew T."/>
            <person name="Moen C."/>
            <person name="Morales K."/>
            <person name="Munidasa M."/>
            <person name="Nazareth L."/>
            <person name="Ngo R."/>
            <person name="Nguyen L."/>
            <person name="Okwuonu G."/>
            <person name="Ongeri F."/>
            <person name="Patil S."/>
            <person name="Petrosino J."/>
            <person name="Pham C."/>
            <person name="Pham P."/>
            <person name="Pu L.-L."/>
            <person name="Puazo M."/>
            <person name="Raj R."/>
            <person name="Reid J."/>
            <person name="Rouhana J."/>
            <person name="Saada N."/>
            <person name="Shang Y."/>
            <person name="Simmons D."/>
            <person name="Thornton R."/>
            <person name="Warren J."/>
            <person name="Weissenberger G."/>
            <person name="Zhang J."/>
            <person name="Zhang L."/>
            <person name="Zhou C."/>
            <person name="Zhu D."/>
            <person name="Muzny D."/>
            <person name="Worley K."/>
            <person name="Gibbs R."/>
        </authorList>
    </citation>
    <scope>NUCLEOTIDE SEQUENCE [LARGE SCALE GENOMIC DNA]</scope>
    <source>
        <strain evidence="7 8">ATCC 51866</strain>
    </source>
</reference>
<keyword evidence="3" id="KW-0808">Transferase</keyword>
<keyword evidence="8" id="KW-1185">Reference proteome</keyword>
<evidence type="ECO:0000313" key="8">
    <source>
        <dbReference type="Proteomes" id="UP000006237"/>
    </source>
</evidence>
<evidence type="ECO:0000313" key="7">
    <source>
        <dbReference type="EMBL" id="EEI63725.1"/>
    </source>
</evidence>
<dbReference type="InterPro" id="IPR050406">
    <property type="entry name" value="FGGY_Carb_Kinase"/>
</dbReference>
<keyword evidence="2" id="KW-0119">Carbohydrate metabolism</keyword>
<dbReference type="InterPro" id="IPR043129">
    <property type="entry name" value="ATPase_NBD"/>
</dbReference>
<organism evidence="7 8">
    <name type="scientific">Corynebacterium glucuronolyticum ATCC 51866</name>
    <dbReference type="NCBI Taxonomy" id="548478"/>
    <lineage>
        <taxon>Bacteria</taxon>
        <taxon>Bacillati</taxon>
        <taxon>Actinomycetota</taxon>
        <taxon>Actinomycetes</taxon>
        <taxon>Mycobacteriales</taxon>
        <taxon>Corynebacteriaceae</taxon>
        <taxon>Corynebacterium</taxon>
    </lineage>
</organism>
<gene>
    <name evidence="7" type="ORF">HMPREF0293_0790</name>
</gene>
<dbReference type="InterPro" id="IPR018484">
    <property type="entry name" value="FGGY_N"/>
</dbReference>
<evidence type="ECO:0000256" key="2">
    <source>
        <dbReference type="ARBA" id="ARBA00022629"/>
    </source>
</evidence>
<protein>
    <submittedName>
        <fullName evidence="7">Carbohydrate kinase, FGGY family protein</fullName>
    </submittedName>
</protein>